<dbReference type="Pfam" id="PF04195">
    <property type="entry name" value="Transposase_28"/>
    <property type="match status" value="1"/>
</dbReference>
<keyword evidence="1" id="KW-0175">Coiled coil</keyword>
<evidence type="ECO:0000259" key="3">
    <source>
        <dbReference type="Pfam" id="PF04195"/>
    </source>
</evidence>
<feature type="compositionally biased region" description="Low complexity" evidence="2">
    <location>
        <begin position="392"/>
        <end position="403"/>
    </location>
</feature>
<feature type="region of interest" description="Disordered" evidence="2">
    <location>
        <begin position="389"/>
        <end position="485"/>
    </location>
</feature>
<feature type="compositionally biased region" description="Low complexity" evidence="2">
    <location>
        <begin position="62"/>
        <end position="73"/>
    </location>
</feature>
<dbReference type="EMBL" id="BPVZ01000004">
    <property type="protein sequence ID" value="GKU90938.1"/>
    <property type="molecule type" value="Genomic_DNA"/>
</dbReference>
<protein>
    <recommendedName>
        <fullName evidence="3">Transposase (putative) gypsy type domain-containing protein</fullName>
    </recommendedName>
</protein>
<feature type="compositionally biased region" description="Basic and acidic residues" evidence="2">
    <location>
        <begin position="1"/>
        <end position="19"/>
    </location>
</feature>
<dbReference type="PANTHER" id="PTHR31099:SF49">
    <property type="entry name" value="MYOSIN HEAVY CHAIN-LIKE PROTEIN"/>
    <property type="match status" value="1"/>
</dbReference>
<feature type="compositionally biased region" description="Polar residues" evidence="2">
    <location>
        <begin position="817"/>
        <end position="826"/>
    </location>
</feature>
<name>A0AAV5HQ56_9ROSI</name>
<feature type="region of interest" description="Disordered" evidence="2">
    <location>
        <begin position="1"/>
        <end position="90"/>
    </location>
</feature>
<gene>
    <name evidence="4" type="ORF">SLEP1_g4879</name>
</gene>
<feature type="compositionally biased region" description="Low complexity" evidence="2">
    <location>
        <begin position="42"/>
        <end position="55"/>
    </location>
</feature>
<evidence type="ECO:0000313" key="4">
    <source>
        <dbReference type="EMBL" id="GKU90938.1"/>
    </source>
</evidence>
<feature type="coiled-coil region" evidence="1">
    <location>
        <begin position="605"/>
        <end position="692"/>
    </location>
</feature>
<sequence>MVSLRELTEQRGNQGKEGEEGGVLSVEPITMIVPPELQDVPETMASESNTSSSASDNGVEHPSAPSSSSSEGTPGREEGVGDVVSHVSDRPMMEEWESRTITGRLSNLRKAPKDLPAGFRFRAVLHHEVANCTPSISGYRRLEDMVRAYHIPRTILLRTGAPNERACTVSQTGWIPVYADHFDTGLRFPLPRLVFDLLAEYELALTQLTPNSIRFIIGFMLLCERLEVPAKAIVFRSLFQCRLCPNSRGAKWYYLSGRDKSQLFKNVRNKVARWKRQFIFVRDTRAERISNDLAARLSEWRTPNAHINYPQLLPRDVDLKNQLLEYARGEGLIDLEALVTSEALVVLRFVDVTNLFSEGIFLSYSFNCSRAEAYAFFCAGDMSSILERQRQRAQGSRGRASGSTQPRQTRFDERPPLAPQSRGPSHRGSSSSSRPQADNRPEAAAPSARRRAREETESEEDEVPLARRVRSGGTQPTQALAQQRCVRPTHRQRLCGQQWSPPLHLPRWASGLLILRASLMCGQNCSLPWCKPCTVLCPLLTISGPKPLCSSMAAFNYAVALYESEQAARTENTELGAKCKELAIEKASLVDDVNRLQGSEMANRAAAAESRADELVSKNNELREELDRARAEKESGIQAAKEETVRVEERAKKAEADRDRTQHELASLRNQVAEAARNLNAAEEALNELKVTHGRSVAMARAQGAEWLVGSAAFQDAVAVASANVTTEIYNEIRGKVLHHRPDFPIRELVFFDEEKLDEQGKSLAPLADTTVRLRWDLNEEGVPVWPPSVLEDGEDPTGLASFDAWVEGAPVAEQKPLSTPPNSQLAAVPSSSPVNAPASEAAARSPPARSPAAATDASMPVDLTDD</sequence>
<reference evidence="4 5" key="1">
    <citation type="journal article" date="2021" name="Commun. Biol.">
        <title>The genome of Shorea leprosula (Dipterocarpaceae) highlights the ecological relevance of drought in aseasonal tropical rainforests.</title>
        <authorList>
            <person name="Ng K.K.S."/>
            <person name="Kobayashi M.J."/>
            <person name="Fawcett J.A."/>
            <person name="Hatakeyama M."/>
            <person name="Paape T."/>
            <person name="Ng C.H."/>
            <person name="Ang C.C."/>
            <person name="Tnah L.H."/>
            <person name="Lee C.T."/>
            <person name="Nishiyama T."/>
            <person name="Sese J."/>
            <person name="O'Brien M.J."/>
            <person name="Copetti D."/>
            <person name="Mohd Noor M.I."/>
            <person name="Ong R.C."/>
            <person name="Putra M."/>
            <person name="Sireger I.Z."/>
            <person name="Indrioko S."/>
            <person name="Kosugi Y."/>
            <person name="Izuno A."/>
            <person name="Isagi Y."/>
            <person name="Lee S.L."/>
            <person name="Shimizu K.K."/>
        </authorList>
    </citation>
    <scope>NUCLEOTIDE SEQUENCE [LARGE SCALE GENOMIC DNA]</scope>
    <source>
        <strain evidence="4">214</strain>
    </source>
</reference>
<feature type="compositionally biased region" description="Low complexity" evidence="2">
    <location>
        <begin position="419"/>
        <end position="447"/>
    </location>
</feature>
<feature type="domain" description="Transposase (putative) gypsy type" evidence="3">
    <location>
        <begin position="177"/>
        <end position="242"/>
    </location>
</feature>
<dbReference type="PANTHER" id="PTHR31099">
    <property type="entry name" value="OS06G0165300 PROTEIN"/>
    <property type="match status" value="1"/>
</dbReference>
<feature type="compositionally biased region" description="Low complexity" evidence="2">
    <location>
        <begin position="827"/>
        <end position="855"/>
    </location>
</feature>
<dbReference type="InterPro" id="IPR007321">
    <property type="entry name" value="Transposase_28"/>
</dbReference>
<feature type="compositionally biased region" description="Polar residues" evidence="2">
    <location>
        <begin position="472"/>
        <end position="481"/>
    </location>
</feature>
<dbReference type="AlphaFoldDB" id="A0AAV5HQ56"/>
<dbReference type="Proteomes" id="UP001054252">
    <property type="component" value="Unassembled WGS sequence"/>
</dbReference>
<feature type="region of interest" description="Disordered" evidence="2">
    <location>
        <begin position="811"/>
        <end position="867"/>
    </location>
</feature>
<evidence type="ECO:0000256" key="2">
    <source>
        <dbReference type="SAM" id="MobiDB-lite"/>
    </source>
</evidence>
<evidence type="ECO:0000256" key="1">
    <source>
        <dbReference type="SAM" id="Coils"/>
    </source>
</evidence>
<keyword evidence="5" id="KW-1185">Reference proteome</keyword>
<comment type="caution">
    <text evidence="4">The sequence shown here is derived from an EMBL/GenBank/DDBJ whole genome shotgun (WGS) entry which is preliminary data.</text>
</comment>
<accession>A0AAV5HQ56</accession>
<proteinExistence type="predicted"/>
<evidence type="ECO:0000313" key="5">
    <source>
        <dbReference type="Proteomes" id="UP001054252"/>
    </source>
</evidence>
<organism evidence="4 5">
    <name type="scientific">Rubroshorea leprosula</name>
    <dbReference type="NCBI Taxonomy" id="152421"/>
    <lineage>
        <taxon>Eukaryota</taxon>
        <taxon>Viridiplantae</taxon>
        <taxon>Streptophyta</taxon>
        <taxon>Embryophyta</taxon>
        <taxon>Tracheophyta</taxon>
        <taxon>Spermatophyta</taxon>
        <taxon>Magnoliopsida</taxon>
        <taxon>eudicotyledons</taxon>
        <taxon>Gunneridae</taxon>
        <taxon>Pentapetalae</taxon>
        <taxon>rosids</taxon>
        <taxon>malvids</taxon>
        <taxon>Malvales</taxon>
        <taxon>Dipterocarpaceae</taxon>
        <taxon>Rubroshorea</taxon>
    </lineage>
</organism>